<organism evidence="1 2">
    <name type="scientific">Paracoccus laeviglucosivorans</name>
    <dbReference type="NCBI Taxonomy" id="1197861"/>
    <lineage>
        <taxon>Bacteria</taxon>
        <taxon>Pseudomonadati</taxon>
        <taxon>Pseudomonadota</taxon>
        <taxon>Alphaproteobacteria</taxon>
        <taxon>Rhodobacterales</taxon>
        <taxon>Paracoccaceae</taxon>
        <taxon>Paracoccus</taxon>
    </lineage>
</organism>
<dbReference type="SUPFAM" id="SSF48452">
    <property type="entry name" value="TPR-like"/>
    <property type="match status" value="1"/>
</dbReference>
<proteinExistence type="predicted"/>
<evidence type="ECO:0008006" key="3">
    <source>
        <dbReference type="Google" id="ProtNLM"/>
    </source>
</evidence>
<name>A0A521BS43_9RHOB</name>
<evidence type="ECO:0000313" key="2">
    <source>
        <dbReference type="Proteomes" id="UP000319014"/>
    </source>
</evidence>
<gene>
    <name evidence="1" type="ORF">SAMN06265221_10354</name>
</gene>
<dbReference type="Gene3D" id="1.25.40.10">
    <property type="entry name" value="Tetratricopeptide repeat domain"/>
    <property type="match status" value="1"/>
</dbReference>
<evidence type="ECO:0000313" key="1">
    <source>
        <dbReference type="EMBL" id="SMO49350.1"/>
    </source>
</evidence>
<dbReference type="OrthoDB" id="7060708at2"/>
<sequence length="661" mass="72094">MTQDHPLLGFRQDRIGARLICLLDMMRLCERFGTSGRYLWLSQPDGPYPELTDPRDFLSDAVIASHIDLVDSLPDRSGREVLRDTAPGMNSTRFAERLASGQGFLCDSMSDLTRFTDETPEAAAQQVRRIAAGLELAPAIRDALAHARARVAMAGGGQPIAIHVRRGDILDGDPWSYSCWPSKYVPDEFFRAFAEQTDGPVVAFSDTPAAIAHLAQGNPRIVPVAGLFDDPALSVAQRDLLELLLMGECFEVGAPSQSAFSQAASVIGGARIVPLPVALPPDAKVAANDALLRRVVEAPDSFFAPGDLAQSVTYAAPYAVAAGRGAEPVEALADRRDLLERFPFLFRELAVAALAVGQKARARKLARQGLKSQLMRNRDKPQCRQVLIVLGEDVAPDAPEASTETADLHAQFLTMCFTGRTAQGVIVPSLAHRLMSQPGAAAQALLFDPALVPDLARAGLDVLAQTEGDEDQGSVLPLWTLRSDWLELVGDPAARREILTQELPRKISFARDLLIQVEAALQKGEPPERPDPLGLLRLGFCATQLRLHGRLKRSFTVLHWLDSAQPDDVLTHKRLADACFAAGNAKAGMRWLDSARDLAPDNVLLKLSAAVRLIETGDRKAAKHLQTQAAELWPELELARKFRGRLKRIERDMQALPEKRA</sequence>
<dbReference type="EMBL" id="FXTK01000003">
    <property type="protein sequence ID" value="SMO49350.1"/>
    <property type="molecule type" value="Genomic_DNA"/>
</dbReference>
<protein>
    <recommendedName>
        <fullName evidence="3">Tetratricopeptide repeat-containing protein</fullName>
    </recommendedName>
</protein>
<dbReference type="RefSeq" id="WP_142661936.1">
    <property type="nucleotide sequence ID" value="NZ_FXTK01000003.1"/>
</dbReference>
<accession>A0A521BS43</accession>
<dbReference type="Proteomes" id="UP000319014">
    <property type="component" value="Unassembled WGS sequence"/>
</dbReference>
<dbReference type="InterPro" id="IPR011990">
    <property type="entry name" value="TPR-like_helical_dom_sf"/>
</dbReference>
<dbReference type="AlphaFoldDB" id="A0A521BS43"/>
<keyword evidence="2" id="KW-1185">Reference proteome</keyword>
<reference evidence="1 2" key="1">
    <citation type="submission" date="2017-05" db="EMBL/GenBank/DDBJ databases">
        <authorList>
            <person name="Varghese N."/>
            <person name="Submissions S."/>
        </authorList>
    </citation>
    <scope>NUCLEOTIDE SEQUENCE [LARGE SCALE GENOMIC DNA]</scope>
    <source>
        <strain evidence="1 2">DSM 100094</strain>
    </source>
</reference>